<proteinExistence type="inferred from homology"/>
<dbReference type="Proteomes" id="UP000002705">
    <property type="component" value="Chromosome 2"/>
</dbReference>
<dbReference type="InterPro" id="IPR000847">
    <property type="entry name" value="LysR_HTH_N"/>
</dbReference>
<protein>
    <submittedName>
        <fullName evidence="7">Transcriptional regulator, LysR family</fullName>
    </submittedName>
</protein>
<dbReference type="GO" id="GO:0043565">
    <property type="term" value="F:sequence-specific DNA binding"/>
    <property type="evidence" value="ECO:0007669"/>
    <property type="project" value="TreeGrafter"/>
</dbReference>
<dbReference type="SUPFAM" id="SSF46785">
    <property type="entry name" value="Winged helix' DNA-binding domain"/>
    <property type="match status" value="1"/>
</dbReference>
<evidence type="ECO:0000313" key="8">
    <source>
        <dbReference type="Proteomes" id="UP000002705"/>
    </source>
</evidence>
<dbReference type="AlphaFoldDB" id="Q390E2"/>
<keyword evidence="5" id="KW-1133">Transmembrane helix</keyword>
<accession>Q390E2</accession>
<sequence length="314" mass="34767">MMNKFTDMSTFVAVVEAGSFSEAARRLGTTKSIVSTRIQKLERRLACALLKRGRSLQLTDPGQRFFEQARQLLQELERIEGEVNEAGSSLSGNLKLSVPVTFVARYLAPLLSRFADMYPALCLDVEADDRLSNLQDGHFDAAIRLGPLADSSLVARPVTVNRHLICASPGYLERRGMPVHPDDLPQHDGLLYLNREPHGMWSLPLEYEKQSFRVRVRMRTDSGFQLLAGAIAGLGLAILPTFLASEALVSGELVSVLPEYAPSGGQVNVVYRKTVRTSPKIQALVRFLEEEIGHPARWDMPLIERGLLPHPSPA</sequence>
<keyword evidence="3" id="KW-0238">DNA-binding</keyword>
<keyword evidence="2" id="KW-0805">Transcription regulation</keyword>
<dbReference type="Pfam" id="PF03466">
    <property type="entry name" value="LysR_substrate"/>
    <property type="match status" value="1"/>
</dbReference>
<feature type="transmembrane region" description="Helical" evidence="5">
    <location>
        <begin position="223"/>
        <end position="243"/>
    </location>
</feature>
<dbReference type="PATRIC" id="fig|482957.22.peg.6891"/>
<dbReference type="EMBL" id="CP000152">
    <property type="protein sequence ID" value="ABB13174.1"/>
    <property type="molecule type" value="Genomic_DNA"/>
</dbReference>
<dbReference type="InterPro" id="IPR058163">
    <property type="entry name" value="LysR-type_TF_proteobact-type"/>
</dbReference>
<feature type="domain" description="HTH lysR-type" evidence="6">
    <location>
        <begin position="1"/>
        <end position="59"/>
    </location>
</feature>
<dbReference type="Gene3D" id="1.10.10.10">
    <property type="entry name" value="Winged helix-like DNA-binding domain superfamily/Winged helix DNA-binding domain"/>
    <property type="match status" value="1"/>
</dbReference>
<keyword evidence="8" id="KW-1185">Reference proteome</keyword>
<dbReference type="Pfam" id="PF00126">
    <property type="entry name" value="HTH_1"/>
    <property type="match status" value="1"/>
</dbReference>
<evidence type="ECO:0000256" key="3">
    <source>
        <dbReference type="ARBA" id="ARBA00023125"/>
    </source>
</evidence>
<dbReference type="InterPro" id="IPR036390">
    <property type="entry name" value="WH_DNA-bd_sf"/>
</dbReference>
<gene>
    <name evidence="7" type="ordered locus">Bcep18194_B3064</name>
</gene>
<evidence type="ECO:0000256" key="1">
    <source>
        <dbReference type="ARBA" id="ARBA00009437"/>
    </source>
</evidence>
<dbReference type="PROSITE" id="PS50931">
    <property type="entry name" value="HTH_LYSR"/>
    <property type="match status" value="1"/>
</dbReference>
<dbReference type="KEGG" id="bur:Bcep18194_B3064"/>
<organism evidence="7 8">
    <name type="scientific">Burkholderia lata (strain ATCC 17760 / DSM 23089 / LMG 22485 / NCIMB 9086 / R18194 / 383)</name>
    <dbReference type="NCBI Taxonomy" id="482957"/>
    <lineage>
        <taxon>Bacteria</taxon>
        <taxon>Pseudomonadati</taxon>
        <taxon>Pseudomonadota</taxon>
        <taxon>Betaproteobacteria</taxon>
        <taxon>Burkholderiales</taxon>
        <taxon>Burkholderiaceae</taxon>
        <taxon>Burkholderia</taxon>
        <taxon>Burkholderia cepacia complex</taxon>
    </lineage>
</organism>
<dbReference type="FunFam" id="1.10.10.10:FF:000001">
    <property type="entry name" value="LysR family transcriptional regulator"/>
    <property type="match status" value="1"/>
</dbReference>
<dbReference type="SUPFAM" id="SSF53850">
    <property type="entry name" value="Periplasmic binding protein-like II"/>
    <property type="match status" value="1"/>
</dbReference>
<dbReference type="HOGENOM" id="CLU_039613_16_2_4"/>
<dbReference type="PANTHER" id="PTHR30537">
    <property type="entry name" value="HTH-TYPE TRANSCRIPTIONAL REGULATOR"/>
    <property type="match status" value="1"/>
</dbReference>
<evidence type="ECO:0000259" key="6">
    <source>
        <dbReference type="PROSITE" id="PS50931"/>
    </source>
</evidence>
<keyword evidence="5" id="KW-0812">Transmembrane</keyword>
<keyword evidence="4" id="KW-0804">Transcription</keyword>
<dbReference type="InterPro" id="IPR005119">
    <property type="entry name" value="LysR_subst-bd"/>
</dbReference>
<dbReference type="CDD" id="cd08422">
    <property type="entry name" value="PBP2_CrgA_like"/>
    <property type="match status" value="1"/>
</dbReference>
<evidence type="ECO:0000313" key="7">
    <source>
        <dbReference type="EMBL" id="ABB13174.1"/>
    </source>
</evidence>
<evidence type="ECO:0000256" key="2">
    <source>
        <dbReference type="ARBA" id="ARBA00023015"/>
    </source>
</evidence>
<dbReference type="PANTHER" id="PTHR30537:SF71">
    <property type="entry name" value="TRANSCRIPTIONAL REGULATORY PROTEIN"/>
    <property type="match status" value="1"/>
</dbReference>
<dbReference type="InterPro" id="IPR036388">
    <property type="entry name" value="WH-like_DNA-bd_sf"/>
</dbReference>
<keyword evidence="5" id="KW-0472">Membrane</keyword>
<dbReference type="Gene3D" id="3.40.190.290">
    <property type="match status" value="1"/>
</dbReference>
<dbReference type="GO" id="GO:0006351">
    <property type="term" value="P:DNA-templated transcription"/>
    <property type="evidence" value="ECO:0007669"/>
    <property type="project" value="TreeGrafter"/>
</dbReference>
<name>Q390E2_BURL3</name>
<comment type="similarity">
    <text evidence="1">Belongs to the LysR transcriptional regulatory family.</text>
</comment>
<evidence type="ECO:0000256" key="5">
    <source>
        <dbReference type="SAM" id="Phobius"/>
    </source>
</evidence>
<dbReference type="GO" id="GO:0003700">
    <property type="term" value="F:DNA-binding transcription factor activity"/>
    <property type="evidence" value="ECO:0007669"/>
    <property type="project" value="InterPro"/>
</dbReference>
<evidence type="ECO:0000256" key="4">
    <source>
        <dbReference type="ARBA" id="ARBA00023163"/>
    </source>
</evidence>
<reference evidence="7" key="1">
    <citation type="submission" date="2005-10" db="EMBL/GenBank/DDBJ databases">
        <title>Complete sequence of chromosome 2 of Burkholderia sp. 383.</title>
        <authorList>
            <consortium name="US DOE Joint Genome Institute"/>
            <person name="Copeland A."/>
            <person name="Lucas S."/>
            <person name="Lapidus A."/>
            <person name="Barry K."/>
            <person name="Detter J.C."/>
            <person name="Glavina T."/>
            <person name="Hammon N."/>
            <person name="Israni S."/>
            <person name="Pitluck S."/>
            <person name="Chain P."/>
            <person name="Malfatti S."/>
            <person name="Shin M."/>
            <person name="Vergez L."/>
            <person name="Schmutz J."/>
            <person name="Larimer F."/>
            <person name="Land M."/>
            <person name="Kyrpides N."/>
            <person name="Lykidis A."/>
            <person name="Richardson P."/>
        </authorList>
    </citation>
    <scope>NUCLEOTIDE SEQUENCE [LARGE SCALE GENOMIC DNA]</scope>
    <source>
        <strain evidence="7">383</strain>
    </source>
</reference>